<name>A0A7X3IIC7_9BACL</name>
<proteinExistence type="predicted"/>
<reference evidence="3 4" key="1">
    <citation type="submission" date="2019-12" db="EMBL/GenBank/DDBJ databases">
        <title>Paenibacillus sp. nov., an endophytic bacterium isolated from the stem of Dendrobium.</title>
        <authorList>
            <person name="Zhao R."/>
        </authorList>
    </citation>
    <scope>NUCLEOTIDE SEQUENCE [LARGE SCALE GENOMIC DNA]</scope>
    <source>
        <strain evidence="3 4">HJL G12</strain>
    </source>
</reference>
<dbReference type="InterPro" id="IPR050570">
    <property type="entry name" value="Cell_wall_metabolism_enzyme"/>
</dbReference>
<dbReference type="PANTHER" id="PTHR21666:SF270">
    <property type="entry name" value="MUREIN HYDROLASE ACTIVATOR ENVC"/>
    <property type="match status" value="1"/>
</dbReference>
<dbReference type="InterPro" id="IPR016047">
    <property type="entry name" value="M23ase_b-sheet_dom"/>
</dbReference>
<dbReference type="CDD" id="cd12797">
    <property type="entry name" value="M23_peptidase"/>
    <property type="match status" value="1"/>
</dbReference>
<dbReference type="Pfam" id="PF06725">
    <property type="entry name" value="3D"/>
    <property type="match status" value="1"/>
</dbReference>
<dbReference type="InterPro" id="IPR010611">
    <property type="entry name" value="3D_dom"/>
</dbReference>
<dbReference type="GO" id="GO:0009254">
    <property type="term" value="P:peptidoglycan turnover"/>
    <property type="evidence" value="ECO:0007669"/>
    <property type="project" value="InterPro"/>
</dbReference>
<evidence type="ECO:0000259" key="1">
    <source>
        <dbReference type="Pfam" id="PF01551"/>
    </source>
</evidence>
<protein>
    <submittedName>
        <fullName evidence="3">Peptidoglycan DD-metalloendopeptidase family protein</fullName>
    </submittedName>
</protein>
<dbReference type="Proteomes" id="UP000460318">
    <property type="component" value="Unassembled WGS sequence"/>
</dbReference>
<dbReference type="InterPro" id="IPR011055">
    <property type="entry name" value="Dup_hybrid_motif"/>
</dbReference>
<dbReference type="RefSeq" id="WP_160496639.1">
    <property type="nucleotide sequence ID" value="NZ_WUBI01000001.1"/>
</dbReference>
<dbReference type="CDD" id="cd14667">
    <property type="entry name" value="3D_containing_proteins"/>
    <property type="match status" value="1"/>
</dbReference>
<dbReference type="EMBL" id="WUBI01000001">
    <property type="protein sequence ID" value="MWV43095.1"/>
    <property type="molecule type" value="Genomic_DNA"/>
</dbReference>
<dbReference type="GO" id="GO:0004222">
    <property type="term" value="F:metalloendopeptidase activity"/>
    <property type="evidence" value="ECO:0007669"/>
    <property type="project" value="TreeGrafter"/>
</dbReference>
<dbReference type="AlphaFoldDB" id="A0A7X3IIC7"/>
<feature type="domain" description="M23ase beta-sheet core" evidence="1">
    <location>
        <begin position="130"/>
        <end position="230"/>
    </location>
</feature>
<dbReference type="InterPro" id="IPR036908">
    <property type="entry name" value="RlpA-like_sf"/>
</dbReference>
<dbReference type="SUPFAM" id="SSF51261">
    <property type="entry name" value="Duplicated hybrid motif"/>
    <property type="match status" value="1"/>
</dbReference>
<gene>
    <name evidence="3" type="ORF">GRF59_05580</name>
</gene>
<organism evidence="3 4">
    <name type="scientific">Paenibacillus dendrobii</name>
    <dbReference type="NCBI Taxonomy" id="2691084"/>
    <lineage>
        <taxon>Bacteria</taxon>
        <taxon>Bacillati</taxon>
        <taxon>Bacillota</taxon>
        <taxon>Bacilli</taxon>
        <taxon>Bacillales</taxon>
        <taxon>Paenibacillaceae</taxon>
        <taxon>Paenibacillus</taxon>
    </lineage>
</organism>
<dbReference type="Gene3D" id="2.70.70.10">
    <property type="entry name" value="Glucose Permease (Domain IIA)"/>
    <property type="match status" value="1"/>
</dbReference>
<comment type="caution">
    <text evidence="3">The sequence shown here is derived from an EMBL/GenBank/DDBJ whole genome shotgun (WGS) entry which is preliminary data.</text>
</comment>
<keyword evidence="4" id="KW-1185">Reference proteome</keyword>
<evidence type="ECO:0000313" key="4">
    <source>
        <dbReference type="Proteomes" id="UP000460318"/>
    </source>
</evidence>
<sequence>MAYVSNLNYPSDRLMHGIMERINALGSSPKVIIELDKLSYVPGIRRKYDAAQYVYDSVVHEQLSIDKAEKLTDYVGGGLVDIPTELRNSSMSMPILSSSTMSGHKNDDLHINGMRITDWFETDPRCSRKKHKGIDLDLAIGDPVYAVWDGTVTYAQNNGGYGKVVYVNHGNGWSTRYAHLSKISVNKGEKISAGSALGLGGNSGHIITSGGGDGSHLHFEVRKDDVPQNPEPFLRGKKTVQTPSKGKVTTGSGTAEHVQFHVEATAYIAACPGCIGITRGGTDVRVWKNWKIIAVDPSVIPLKSTVELIVDGVSWGDYLADDTGGDIKGDRVDILMETNAKALKFGRRDIVVRVKTWGDGKARGSGETGTPVSTQPMQELVTYQVNKTTTQQTYFKDFNTKPVLDPKKYTSLNGSTQFYVKDGSNQVNVLGFKGTAGAGVKKNITFEHDWFKNGNLGWAYYTDLDMDDVITVKVDDYVLATIKGVSAKNGIAYPPSIPIPKGHHKIEFSLANSSKASTGIFGILYLKANEFDVETVEQKQVWSFEDEMNSVNNWTPYGTVIQKDKGDVQFISTNGGEAGIERLGKIKKFPFTMYFKIKVAANTKAKVVVGNGNKAFLLHITDDDVYSQGGGSYRNDNKLDFVEYTMVCHDDTDMDLYIKKKDVWMNTGIRGVAFDYTYTSRILFAVTTGSFELDSVKYAFNDYAIEQFATHIANSYKDKWYEVGDFVFEEMFTLDTDIMSWEINTHLDMASTTAKVTLNNAKGIYSPTWERKPEFPDSYQVLESPLTYYEEGELRHVISEGTPVRIYAGYGEEVVRVFTGLIKGEIEEDSENRTVSFSCVDRFDMIEEFVFYKPMSYPPEEAYAGDNGAFAWIKSSVIEDIVVASGMSEWKIHAEDFMNPDYIIEDTVYIDVNKGQNTFMKFNNETGELETVSQESIMTVGGWQNPFVTSVTFPVGTRASDALQSLMQDIPYRAYCDRYGTFRLMKMDFLDYPDWAVQSGSKWEFMDGENLLSMSSSTDYSGVRNHLMISGSTGMIEHFFDKSLIVATKGNIRTAGVQQNWLDEKDEASMRGAKELVASKIFFDIKRQARTKNVIVKGNPLIEILDAVYVYDSKTYTANYFLVKGNRMVGNEHGIVNYLELTWETLTNPSS</sequence>
<dbReference type="GO" id="GO:0004553">
    <property type="term" value="F:hydrolase activity, hydrolyzing O-glycosyl compounds"/>
    <property type="evidence" value="ECO:0007669"/>
    <property type="project" value="InterPro"/>
</dbReference>
<accession>A0A7X3IIC7</accession>
<evidence type="ECO:0000259" key="2">
    <source>
        <dbReference type="Pfam" id="PF06725"/>
    </source>
</evidence>
<evidence type="ECO:0000313" key="3">
    <source>
        <dbReference type="EMBL" id="MWV43095.1"/>
    </source>
</evidence>
<dbReference type="GO" id="GO:0019867">
    <property type="term" value="C:outer membrane"/>
    <property type="evidence" value="ECO:0007669"/>
    <property type="project" value="InterPro"/>
</dbReference>
<dbReference type="PANTHER" id="PTHR21666">
    <property type="entry name" value="PEPTIDASE-RELATED"/>
    <property type="match status" value="1"/>
</dbReference>
<dbReference type="Pfam" id="PF01551">
    <property type="entry name" value="Peptidase_M23"/>
    <property type="match status" value="1"/>
</dbReference>
<feature type="domain" description="3D" evidence="2">
    <location>
        <begin position="292"/>
        <end position="349"/>
    </location>
</feature>
<dbReference type="InterPro" id="IPR059180">
    <property type="entry name" value="3D_YorM"/>
</dbReference>
<dbReference type="Gene3D" id="2.40.40.10">
    <property type="entry name" value="RlpA-like domain"/>
    <property type="match status" value="1"/>
</dbReference>